<accession>A0A371DXS5</accession>
<dbReference type="STRING" id="139420.A0A371DXS5"/>
<feature type="compositionally biased region" description="Polar residues" evidence="1">
    <location>
        <begin position="316"/>
        <end position="325"/>
    </location>
</feature>
<evidence type="ECO:0000256" key="1">
    <source>
        <dbReference type="SAM" id="MobiDB-lite"/>
    </source>
</evidence>
<keyword evidence="3" id="KW-1185">Reference proteome</keyword>
<feature type="region of interest" description="Disordered" evidence="1">
    <location>
        <begin position="182"/>
        <end position="228"/>
    </location>
</feature>
<gene>
    <name evidence="2" type="ORF">OH76DRAFT_1492781</name>
</gene>
<dbReference type="AlphaFoldDB" id="A0A371DXS5"/>
<evidence type="ECO:0000313" key="2">
    <source>
        <dbReference type="EMBL" id="RDX57353.1"/>
    </source>
</evidence>
<evidence type="ECO:0000313" key="3">
    <source>
        <dbReference type="Proteomes" id="UP000256964"/>
    </source>
</evidence>
<feature type="region of interest" description="Disordered" evidence="1">
    <location>
        <begin position="104"/>
        <end position="139"/>
    </location>
</feature>
<feature type="region of interest" description="Disordered" evidence="1">
    <location>
        <begin position="301"/>
        <end position="356"/>
    </location>
</feature>
<sequence>MLHPNGEQPRILLREFRKRSKQPKRWESLPCLLVAPENRPLYVCPKCNFPNLISSLCPWCFSTCDANTLAVVVRRRLSSPMLLTDAQKMQLARIERKLCGTPVSRGGGHLPFPATSSPGSRSTRVSAPDGASQTELHDVRRRHRNAVLYSATDVVATATSDTTLQPFLDQIAAAHLQNRERLRERVRRSVTSTATTPPSSVRTKRPPSSRASRPQHPQTLHTPTPVTRTTVIRMSVCDGDLRKTSEPCSYAPEACTPPSPSPSPLPSSPCLRRKNRMSVLRQRSSCSLRRRATTSSVASFCRDGAASPPMSRRPKTATSFTSASPPGTPRPNAATSISFSIPPSGASTESIPLGHPQRPLYTAIRKNMTRPESPSPPPTGARPSFDAAFQCQTVMYERQTRSLDIETPRFRSLSRASHLAMATSYARPSMFSGGGAGFSVSGETEMRMDLARSRSMDGAPSDYAYRERQKDASVKAKVKSFGKTLKSLLRGVKN</sequence>
<feature type="compositionally biased region" description="Polar residues" evidence="1">
    <location>
        <begin position="333"/>
        <end position="350"/>
    </location>
</feature>
<name>A0A371DXS5_9APHY</name>
<feature type="compositionally biased region" description="Pro residues" evidence="1">
    <location>
        <begin position="255"/>
        <end position="267"/>
    </location>
</feature>
<feature type="compositionally biased region" description="Low complexity" evidence="1">
    <location>
        <begin position="189"/>
        <end position="201"/>
    </location>
</feature>
<proteinExistence type="predicted"/>
<feature type="compositionally biased region" description="Polar residues" evidence="1">
    <location>
        <begin position="114"/>
        <end position="125"/>
    </location>
</feature>
<reference evidence="2 3" key="1">
    <citation type="journal article" date="2018" name="Biotechnol. Biofuels">
        <title>Integrative visual omics of the white-rot fungus Polyporus brumalis exposes the biotechnological potential of its oxidative enzymes for delignifying raw plant biomass.</title>
        <authorList>
            <person name="Miyauchi S."/>
            <person name="Rancon A."/>
            <person name="Drula E."/>
            <person name="Hage H."/>
            <person name="Chaduli D."/>
            <person name="Favel A."/>
            <person name="Grisel S."/>
            <person name="Henrissat B."/>
            <person name="Herpoel-Gimbert I."/>
            <person name="Ruiz-Duenas F.J."/>
            <person name="Chevret D."/>
            <person name="Hainaut M."/>
            <person name="Lin J."/>
            <person name="Wang M."/>
            <person name="Pangilinan J."/>
            <person name="Lipzen A."/>
            <person name="Lesage-Meessen L."/>
            <person name="Navarro D."/>
            <person name="Riley R."/>
            <person name="Grigoriev I.V."/>
            <person name="Zhou S."/>
            <person name="Raouche S."/>
            <person name="Rosso M.N."/>
        </authorList>
    </citation>
    <scope>NUCLEOTIDE SEQUENCE [LARGE SCALE GENOMIC DNA]</scope>
    <source>
        <strain evidence="2 3">BRFM 1820</strain>
    </source>
</reference>
<dbReference type="EMBL" id="KZ857379">
    <property type="protein sequence ID" value="RDX57353.1"/>
    <property type="molecule type" value="Genomic_DNA"/>
</dbReference>
<dbReference type="Proteomes" id="UP000256964">
    <property type="component" value="Unassembled WGS sequence"/>
</dbReference>
<organism evidence="2 3">
    <name type="scientific">Lentinus brumalis</name>
    <dbReference type="NCBI Taxonomy" id="2498619"/>
    <lineage>
        <taxon>Eukaryota</taxon>
        <taxon>Fungi</taxon>
        <taxon>Dikarya</taxon>
        <taxon>Basidiomycota</taxon>
        <taxon>Agaricomycotina</taxon>
        <taxon>Agaricomycetes</taxon>
        <taxon>Polyporales</taxon>
        <taxon>Polyporaceae</taxon>
        <taxon>Lentinus</taxon>
    </lineage>
</organism>
<feature type="compositionally biased region" description="Low complexity" evidence="1">
    <location>
        <begin position="214"/>
        <end position="228"/>
    </location>
</feature>
<protein>
    <submittedName>
        <fullName evidence="2">Uncharacterized protein</fullName>
    </submittedName>
</protein>
<feature type="region of interest" description="Disordered" evidence="1">
    <location>
        <begin position="251"/>
        <end position="276"/>
    </location>
</feature>
<dbReference type="OrthoDB" id="2687560at2759"/>